<protein>
    <submittedName>
        <fullName evidence="1">Uncharacterized protein</fullName>
    </submittedName>
</protein>
<name>A0ACA8R0G3_METAZ</name>
<sequence>MRYNKNKSKQNYLKDMRLRILNSQDEKLEEFKKIAKMNYDLSLHKTDIVKIALSNFMHDVQNEEDLEKILVQNEYI</sequence>
<reference evidence="1" key="1">
    <citation type="submission" date="2019-06" db="EMBL/GenBank/DDBJ databases">
        <title>Complete genome sequence of Methanobrevibacter arboriphilus strain SA.</title>
        <authorList>
            <person name="Asakawa S."/>
        </authorList>
    </citation>
    <scope>NUCLEOTIDE SEQUENCE</scope>
    <source>
        <strain evidence="1">SA</strain>
    </source>
</reference>
<dbReference type="EMBL" id="AP019779">
    <property type="protein sequence ID" value="BBL61031.1"/>
    <property type="molecule type" value="Genomic_DNA"/>
</dbReference>
<gene>
    <name evidence="1" type="ORF">MarbSA_00710</name>
</gene>
<keyword evidence="2" id="KW-1185">Reference proteome</keyword>
<accession>A0ACA8R0G3</accession>
<evidence type="ECO:0000313" key="1">
    <source>
        <dbReference type="EMBL" id="BBL61031.1"/>
    </source>
</evidence>
<proteinExistence type="predicted"/>
<dbReference type="Proteomes" id="UP000825015">
    <property type="component" value="Chromosome"/>
</dbReference>
<evidence type="ECO:0000313" key="2">
    <source>
        <dbReference type="Proteomes" id="UP000825015"/>
    </source>
</evidence>
<organism evidence="1 2">
    <name type="scientific">Methanobrevibacter arboriphilus</name>
    <dbReference type="NCBI Taxonomy" id="39441"/>
    <lineage>
        <taxon>Archaea</taxon>
        <taxon>Methanobacteriati</taxon>
        <taxon>Methanobacteriota</taxon>
        <taxon>Methanomada group</taxon>
        <taxon>Methanobacteria</taxon>
        <taxon>Methanobacteriales</taxon>
        <taxon>Methanobacteriaceae</taxon>
        <taxon>Methanobrevibacter</taxon>
    </lineage>
</organism>